<evidence type="ECO:0008006" key="3">
    <source>
        <dbReference type="Google" id="ProtNLM"/>
    </source>
</evidence>
<name>A0A840QT65_9BACI</name>
<dbReference type="RefSeq" id="WP_184664970.1">
    <property type="nucleotide sequence ID" value="NZ_JACHHB010000014.1"/>
</dbReference>
<proteinExistence type="predicted"/>
<comment type="caution">
    <text evidence="1">The sequence shown here is derived from an EMBL/GenBank/DDBJ whole genome shotgun (WGS) entry which is preliminary data.</text>
</comment>
<accession>A0A840QT65</accession>
<protein>
    <recommendedName>
        <fullName evidence="3">DUF1080 domain-containing protein</fullName>
    </recommendedName>
</protein>
<dbReference type="AlphaFoldDB" id="A0A840QT65"/>
<organism evidence="1 2">
    <name type="scientific">Texcoconibacillus texcoconensis</name>
    <dbReference type="NCBI Taxonomy" id="1095777"/>
    <lineage>
        <taxon>Bacteria</taxon>
        <taxon>Bacillati</taxon>
        <taxon>Bacillota</taxon>
        <taxon>Bacilli</taxon>
        <taxon>Bacillales</taxon>
        <taxon>Bacillaceae</taxon>
        <taxon>Texcoconibacillus</taxon>
    </lineage>
</organism>
<dbReference type="SUPFAM" id="SSF49899">
    <property type="entry name" value="Concanavalin A-like lectins/glucanases"/>
    <property type="match status" value="1"/>
</dbReference>
<sequence length="263" mass="32280">MIKELISLSKKFLPNRLKKYTKFTFLRTIYNFKKGIMRIKSNIKKETSELLIDAESINLNWIFHDEDWIRVINRKQHREKVRQDLPLDVIDNWQEVTEEVNLIDNGEIEVNGETKTNDEWVYLYLDSNDYNWRNFSWQFSVCRESFFRELQFGFRYKDFYNRYRFRFENNRIFFDEVRKGTFYNNIASVKFPMELGVWYDVRIDIFGNNFKLYVDGNLKMNEYDFKNYFEEGSIALILWEDKEMYDIKCKFGPMHIYSLESIN</sequence>
<dbReference type="EMBL" id="JACHHB010000014">
    <property type="protein sequence ID" value="MBB5174554.1"/>
    <property type="molecule type" value="Genomic_DNA"/>
</dbReference>
<evidence type="ECO:0000313" key="2">
    <source>
        <dbReference type="Proteomes" id="UP000551878"/>
    </source>
</evidence>
<gene>
    <name evidence="1" type="ORF">HNQ41_002771</name>
</gene>
<dbReference type="InterPro" id="IPR013320">
    <property type="entry name" value="ConA-like_dom_sf"/>
</dbReference>
<keyword evidence="2" id="KW-1185">Reference proteome</keyword>
<evidence type="ECO:0000313" key="1">
    <source>
        <dbReference type="EMBL" id="MBB5174554.1"/>
    </source>
</evidence>
<dbReference type="Gene3D" id="2.60.120.560">
    <property type="entry name" value="Exo-inulinase, domain 1"/>
    <property type="match status" value="1"/>
</dbReference>
<dbReference type="Proteomes" id="UP000551878">
    <property type="component" value="Unassembled WGS sequence"/>
</dbReference>
<reference evidence="1 2" key="1">
    <citation type="submission" date="2020-08" db="EMBL/GenBank/DDBJ databases">
        <title>Genomic Encyclopedia of Type Strains, Phase IV (KMG-IV): sequencing the most valuable type-strain genomes for metagenomic binning, comparative biology and taxonomic classification.</title>
        <authorList>
            <person name="Goeker M."/>
        </authorList>
    </citation>
    <scope>NUCLEOTIDE SEQUENCE [LARGE SCALE GENOMIC DNA]</scope>
    <source>
        <strain evidence="1 2">DSM 24696</strain>
    </source>
</reference>